<keyword evidence="3" id="KW-1185">Reference proteome</keyword>
<gene>
    <name evidence="2" type="ORF">HMPREF9696_01721</name>
</gene>
<feature type="region of interest" description="Disordered" evidence="1">
    <location>
        <begin position="1"/>
        <end position="30"/>
    </location>
</feature>
<dbReference type="AlphaFoldDB" id="K8P8F2"/>
<organism evidence="2 3">
    <name type="scientific">Afipia clevelandensis ATCC 49720</name>
    <dbReference type="NCBI Taxonomy" id="883079"/>
    <lineage>
        <taxon>Bacteria</taxon>
        <taxon>Pseudomonadati</taxon>
        <taxon>Pseudomonadota</taxon>
        <taxon>Alphaproteobacteria</taxon>
        <taxon>Hyphomicrobiales</taxon>
        <taxon>Nitrobacteraceae</taxon>
        <taxon>Afipia</taxon>
    </lineage>
</organism>
<name>K8P8F2_9BRAD</name>
<proteinExistence type="predicted"/>
<reference evidence="2 3" key="1">
    <citation type="submission" date="2012-04" db="EMBL/GenBank/DDBJ databases">
        <title>The Genome Sequence of Afipia clevelandensis ATCC 49720.</title>
        <authorList>
            <consortium name="The Broad Institute Genome Sequencing Platform"/>
            <person name="Earl A."/>
            <person name="Ward D."/>
            <person name="Feldgarden M."/>
            <person name="Gevers D."/>
            <person name="Huys G."/>
            <person name="Walker B."/>
            <person name="Young S.K."/>
            <person name="Zeng Q."/>
            <person name="Gargeya S."/>
            <person name="Fitzgerald M."/>
            <person name="Haas B."/>
            <person name="Abouelleil A."/>
            <person name="Alvarado L."/>
            <person name="Arachchi H.M."/>
            <person name="Berlin A."/>
            <person name="Chapman S.B."/>
            <person name="Goldberg J."/>
            <person name="Griggs A."/>
            <person name="Gujja S."/>
            <person name="Hansen M."/>
            <person name="Howarth C."/>
            <person name="Imamovic A."/>
            <person name="Larimer J."/>
            <person name="McCowen C."/>
            <person name="Montmayeur A."/>
            <person name="Murphy C."/>
            <person name="Neiman D."/>
            <person name="Pearson M."/>
            <person name="Priest M."/>
            <person name="Roberts A."/>
            <person name="Saif S."/>
            <person name="Shea T."/>
            <person name="Sisk P."/>
            <person name="Sykes S."/>
            <person name="Wortman J."/>
            <person name="Nusbaum C."/>
            <person name="Birren B."/>
        </authorList>
    </citation>
    <scope>NUCLEOTIDE SEQUENCE [LARGE SCALE GENOMIC DNA]</scope>
    <source>
        <strain evidence="2 3">ATCC 49720</strain>
    </source>
</reference>
<dbReference type="Proteomes" id="UP000001095">
    <property type="component" value="Unassembled WGS sequence"/>
</dbReference>
<feature type="compositionally biased region" description="Basic and acidic residues" evidence="1">
    <location>
        <begin position="11"/>
        <end position="30"/>
    </location>
</feature>
<dbReference type="HOGENOM" id="CLU_1438286_0_0_5"/>
<dbReference type="PATRIC" id="fig|883079.3.peg.1753"/>
<evidence type="ECO:0000313" key="3">
    <source>
        <dbReference type="Proteomes" id="UP000001095"/>
    </source>
</evidence>
<dbReference type="EMBL" id="AGWY01000007">
    <property type="protein sequence ID" value="EKS37771.1"/>
    <property type="molecule type" value="Genomic_DNA"/>
</dbReference>
<sequence length="188" mass="21490">MARQGRNTAEVIDRDELRREKSSSEDFRGATIERIRKTDGHFVVGDDKQGGKTWTMMDSPLERLHAQGKLTKHEYDGLVKFRIHWYHGGLQPSLSSVDPNRVFAADPSNFSGMAKSERQVFHRQQYREVLEMLGHRARIVLENVVCTEQTVLTAGYALGWKNRPQAEAAAIESLRDSGWRLAKHWGMV</sequence>
<evidence type="ECO:0000256" key="1">
    <source>
        <dbReference type="SAM" id="MobiDB-lite"/>
    </source>
</evidence>
<dbReference type="RefSeq" id="WP_002712587.1">
    <property type="nucleotide sequence ID" value="NZ_KB375281.1"/>
</dbReference>
<evidence type="ECO:0000313" key="2">
    <source>
        <dbReference type="EMBL" id="EKS37771.1"/>
    </source>
</evidence>
<comment type="caution">
    <text evidence="2">The sequence shown here is derived from an EMBL/GenBank/DDBJ whole genome shotgun (WGS) entry which is preliminary data.</text>
</comment>
<accession>K8P8F2</accession>
<protein>
    <submittedName>
        <fullName evidence="2">Uncharacterized protein</fullName>
    </submittedName>
</protein>